<dbReference type="Pfam" id="PF05137">
    <property type="entry name" value="PilN"/>
    <property type="match status" value="1"/>
</dbReference>
<protein>
    <recommendedName>
        <fullName evidence="5">Pilus assembly protein PilN</fullName>
    </recommendedName>
</protein>
<sequence length="240" mass="25820">MSPPILDLLRERRKELGQESMVSALQDRRPLLLRGALIGAIVLGGSVLATALVFLRFQYVRMQTAQLTRFEAESTQMQAEMAASRAKLDQLAATNRSLTEGLTTLRTSSALLADLQLRTPEGIQIQSAEAEGTNLVLKGQALDPLAFARINALQLELSRSPLLNPKGVALVKLERVPPGDATPGQAGAPTPAPTPATVRFELSGPFATMPPARQLSVMRQLGSEGMVRRLQLLQAEGLIP</sequence>
<evidence type="ECO:0000313" key="4">
    <source>
        <dbReference type="Proteomes" id="UP000238218"/>
    </source>
</evidence>
<evidence type="ECO:0000256" key="2">
    <source>
        <dbReference type="SAM" id="Phobius"/>
    </source>
</evidence>
<feature type="region of interest" description="Disordered" evidence="1">
    <location>
        <begin position="176"/>
        <end position="195"/>
    </location>
</feature>
<evidence type="ECO:0000256" key="1">
    <source>
        <dbReference type="SAM" id="MobiDB-lite"/>
    </source>
</evidence>
<feature type="compositionally biased region" description="Low complexity" evidence="1">
    <location>
        <begin position="178"/>
        <end position="189"/>
    </location>
</feature>
<name>A0ABX5FCT6_9CHRO</name>
<dbReference type="InterPro" id="IPR007813">
    <property type="entry name" value="PilN"/>
</dbReference>
<evidence type="ECO:0000313" key="3">
    <source>
        <dbReference type="EMBL" id="PSB39228.1"/>
    </source>
</evidence>
<reference evidence="3 4" key="1">
    <citation type="submission" date="2018-03" db="EMBL/GenBank/DDBJ databases">
        <title>The ancient ancestry and fast evolution of plastids.</title>
        <authorList>
            <person name="Moore K.R."/>
            <person name="Magnabosco C."/>
            <person name="Momper L."/>
            <person name="Gold D.A."/>
            <person name="Bosak T."/>
            <person name="Fournier G.P."/>
        </authorList>
    </citation>
    <scope>NUCLEOTIDE SEQUENCE [LARGE SCALE GENOMIC DNA]</scope>
    <source>
        <strain evidence="3 4">CCALA 015</strain>
    </source>
</reference>
<gene>
    <name evidence="3" type="ORF">C7B81_00825</name>
</gene>
<organism evidence="3 4">
    <name type="scientific">Aphanothece cf. minutissima CCALA 015</name>
    <dbReference type="NCBI Taxonomy" id="2107695"/>
    <lineage>
        <taxon>Bacteria</taxon>
        <taxon>Bacillati</taxon>
        <taxon>Cyanobacteriota</taxon>
        <taxon>Cyanophyceae</taxon>
        <taxon>Oscillatoriophycideae</taxon>
        <taxon>Chroococcales</taxon>
        <taxon>Aphanothecaceae</taxon>
        <taxon>Aphanothece</taxon>
    </lineage>
</organism>
<keyword evidence="4" id="KW-1185">Reference proteome</keyword>
<keyword evidence="2" id="KW-1133">Transmembrane helix</keyword>
<keyword evidence="2" id="KW-0472">Membrane</keyword>
<keyword evidence="2" id="KW-0812">Transmembrane</keyword>
<dbReference type="RefSeq" id="WP_106219425.1">
    <property type="nucleotide sequence ID" value="NZ_PVWP01000001.1"/>
</dbReference>
<dbReference type="Proteomes" id="UP000238218">
    <property type="component" value="Unassembled WGS sequence"/>
</dbReference>
<feature type="transmembrane region" description="Helical" evidence="2">
    <location>
        <begin position="31"/>
        <end position="55"/>
    </location>
</feature>
<proteinExistence type="predicted"/>
<dbReference type="EMBL" id="PVWP01000001">
    <property type="protein sequence ID" value="PSB39228.1"/>
    <property type="molecule type" value="Genomic_DNA"/>
</dbReference>
<comment type="caution">
    <text evidence="3">The sequence shown here is derived from an EMBL/GenBank/DDBJ whole genome shotgun (WGS) entry which is preliminary data.</text>
</comment>
<evidence type="ECO:0008006" key="5">
    <source>
        <dbReference type="Google" id="ProtNLM"/>
    </source>
</evidence>
<accession>A0ABX5FCT6</accession>